<dbReference type="EMBL" id="BBMZ01000018">
    <property type="protein sequence ID" value="GAL59464.1"/>
    <property type="molecule type" value="Genomic_DNA"/>
</dbReference>
<dbReference type="STRING" id="1115515.EV102420_18_00420"/>
<dbReference type="GO" id="GO:0031640">
    <property type="term" value="P:killing of cells of another organism"/>
    <property type="evidence" value="ECO:0007669"/>
    <property type="project" value="UniProtKB-KW"/>
</dbReference>
<gene>
    <name evidence="4" type="ORF">EV102420_18_00420</name>
</gene>
<evidence type="ECO:0000259" key="3">
    <source>
        <dbReference type="Pfam" id="PF01471"/>
    </source>
</evidence>
<dbReference type="RefSeq" id="WP_042393363.1">
    <property type="nucleotide sequence ID" value="NZ_BBMZ01000018.1"/>
</dbReference>
<dbReference type="GO" id="GO:0042742">
    <property type="term" value="P:defense response to bacterium"/>
    <property type="evidence" value="ECO:0007669"/>
    <property type="project" value="UniProtKB-KW"/>
</dbReference>
<dbReference type="AlphaFoldDB" id="A0A090V864"/>
<proteinExistence type="predicted"/>
<name>A0A090V864_PSEVU</name>
<dbReference type="eggNOG" id="COG3409">
    <property type="taxonomic scope" value="Bacteria"/>
</dbReference>
<dbReference type="Proteomes" id="UP000029462">
    <property type="component" value="Unassembled WGS sequence"/>
</dbReference>
<dbReference type="OrthoDB" id="932638at2"/>
<accession>A0A090V864</accession>
<reference evidence="4 5" key="1">
    <citation type="submission" date="2014-09" db="EMBL/GenBank/DDBJ databases">
        <title>Whole genome shotgun sequence of Escherichia vulneris NBRC 102420.</title>
        <authorList>
            <person name="Yoshida Y."/>
            <person name="Hosoyama A."/>
            <person name="Tsuchikane K."/>
            <person name="Ohji S."/>
            <person name="Ichikawa N."/>
            <person name="Kimura A."/>
            <person name="Yamazoe A."/>
            <person name="Ezaki T."/>
            <person name="Fujita N."/>
        </authorList>
    </citation>
    <scope>NUCLEOTIDE SEQUENCE [LARGE SCALE GENOMIC DNA]</scope>
    <source>
        <strain evidence="4 5">NBRC 102420</strain>
    </source>
</reference>
<dbReference type="SUPFAM" id="SSF47090">
    <property type="entry name" value="PGBD-like"/>
    <property type="match status" value="1"/>
</dbReference>
<dbReference type="GO" id="GO:0003796">
    <property type="term" value="F:lysozyme activity"/>
    <property type="evidence" value="ECO:0007669"/>
    <property type="project" value="InterPro"/>
</dbReference>
<dbReference type="InterPro" id="IPR023347">
    <property type="entry name" value="Lysozyme_dom_sf"/>
</dbReference>
<protein>
    <recommendedName>
        <fullName evidence="3">Peptidoglycan binding-like domain-containing protein</fullName>
    </recommendedName>
</protein>
<organism evidence="4 5">
    <name type="scientific">Pseudescherichia vulneris NBRC 102420</name>
    <dbReference type="NCBI Taxonomy" id="1115515"/>
    <lineage>
        <taxon>Bacteria</taxon>
        <taxon>Pseudomonadati</taxon>
        <taxon>Pseudomonadota</taxon>
        <taxon>Gammaproteobacteria</taxon>
        <taxon>Enterobacterales</taxon>
        <taxon>Enterobacteriaceae</taxon>
        <taxon>Pseudescherichia</taxon>
    </lineage>
</organism>
<evidence type="ECO:0000313" key="5">
    <source>
        <dbReference type="Proteomes" id="UP000029462"/>
    </source>
</evidence>
<evidence type="ECO:0000256" key="2">
    <source>
        <dbReference type="ARBA" id="ARBA00022638"/>
    </source>
</evidence>
<keyword evidence="2" id="KW-0081">Bacteriolytic enzyme</keyword>
<evidence type="ECO:0000256" key="1">
    <source>
        <dbReference type="ARBA" id="ARBA00022529"/>
    </source>
</evidence>
<dbReference type="Gene3D" id="1.10.530.40">
    <property type="match status" value="1"/>
</dbReference>
<sequence length="302" mass="34583">MSYHQPRVFRPNGSIGVFGTNTPEEVRTLQNMMINAGYNHINGNHLHNSGRCDPETEAAIIWYQRLLNMSPSGVVHLQQIWFYSMFSKAISPRWRPRDTGPLHVREGQITFDAEGKDYLTAVEPFRQPKNTRLFSRILHWPEQASGVTLGRGYDMKARSSGEIMTHLRQAGIEEYKAVICSKGAGLVGNEAHNFVRGYGPLVGEITHLQQIRLFEISYQAKKDYARGFYQRISKTIPNAPAWENIDLKIRDVVIDIFYQSVHNVHGLIEAAIKGKADLINYITNDAQYMKYEKNRNRIGYLK</sequence>
<dbReference type="InterPro" id="IPR002477">
    <property type="entry name" value="Peptidoglycan-bd-like"/>
</dbReference>
<dbReference type="Pfam" id="PF01471">
    <property type="entry name" value="PG_binding_1"/>
    <property type="match status" value="1"/>
</dbReference>
<dbReference type="Gene3D" id="1.10.101.10">
    <property type="entry name" value="PGBD-like superfamily/PGBD"/>
    <property type="match status" value="1"/>
</dbReference>
<dbReference type="CDD" id="cd16903">
    <property type="entry name" value="pesticin_lyz-like"/>
    <property type="match status" value="1"/>
</dbReference>
<feature type="domain" description="Peptidoglycan binding-like" evidence="3">
    <location>
        <begin position="24"/>
        <end position="75"/>
    </location>
</feature>
<keyword evidence="5" id="KW-1185">Reference proteome</keyword>
<keyword evidence="1" id="KW-0929">Antimicrobial</keyword>
<dbReference type="InterPro" id="IPR036366">
    <property type="entry name" value="PGBDSf"/>
</dbReference>
<dbReference type="InterPro" id="IPR036365">
    <property type="entry name" value="PGBD-like_sf"/>
</dbReference>
<evidence type="ECO:0000313" key="4">
    <source>
        <dbReference type="EMBL" id="GAL59464.1"/>
    </source>
</evidence>
<comment type="caution">
    <text evidence="4">The sequence shown here is derived from an EMBL/GenBank/DDBJ whole genome shotgun (WGS) entry which is preliminary data.</text>
</comment>